<sequence length="289" mass="30421">MTISAQQRTGKPGTGTSTDDPAAAEAVFLDATMRLLAPLGVTTGDVVADVGPGAGTAAVALAHAVGPRGRVYAVDLDPAMLEATMAAAHDAGVGDRIRPVLHDLEDGAPPLPEAVDAVWSSWCVHHARDWDAATRALVGLLRPGGVLCLAEGGLPTRCLPWDTGIGRPGLEIRLDEAHDRHFTQWFFGRAGAKRPGRGWADILARAGLTDVTAFTELVDIPAPLPAEVRGVVLAELAARVGRAGPFLTADDAAAWQRLLDPDDAAWLGHRHDLVLLTARTGWRGRRPEA</sequence>
<dbReference type="Gene3D" id="3.40.50.150">
    <property type="entry name" value="Vaccinia Virus protein VP39"/>
    <property type="match status" value="1"/>
</dbReference>
<dbReference type="EMBL" id="UGRY01000003">
    <property type="protein sequence ID" value="SUD47829.1"/>
    <property type="molecule type" value="Genomic_DNA"/>
</dbReference>
<proteinExistence type="predicted"/>
<dbReference type="GO" id="GO:0032259">
    <property type="term" value="P:methylation"/>
    <property type="evidence" value="ECO:0007669"/>
    <property type="project" value="UniProtKB-KW"/>
</dbReference>
<dbReference type="OrthoDB" id="3382693at2"/>
<keyword evidence="1 4" id="KW-0808">Transferase</keyword>
<dbReference type="CDD" id="cd02440">
    <property type="entry name" value="AdoMet_MTases"/>
    <property type="match status" value="1"/>
</dbReference>
<feature type="region of interest" description="Disordered" evidence="2">
    <location>
        <begin position="1"/>
        <end position="21"/>
    </location>
</feature>
<gene>
    <name evidence="4" type="primary">rebM_2</name>
    <name evidence="4" type="ORF">NCTC1934_05153</name>
</gene>
<protein>
    <submittedName>
        <fullName evidence="4">Rebeccamycin O-methyltransferase</fullName>
        <ecNumber evidence="4">2.1.1.-</ecNumber>
    </submittedName>
</protein>
<evidence type="ECO:0000313" key="4">
    <source>
        <dbReference type="EMBL" id="SUD47829.1"/>
    </source>
</evidence>
<accession>A0A379JGR2</accession>
<dbReference type="EC" id="2.1.1.-" evidence="4"/>
<dbReference type="SUPFAM" id="SSF53335">
    <property type="entry name" value="S-adenosyl-L-methionine-dependent methyltransferases"/>
    <property type="match status" value="1"/>
</dbReference>
<dbReference type="InterPro" id="IPR029063">
    <property type="entry name" value="SAM-dependent_MTases_sf"/>
</dbReference>
<name>A0A379JGR2_9NOCA</name>
<evidence type="ECO:0000259" key="3">
    <source>
        <dbReference type="Pfam" id="PF13649"/>
    </source>
</evidence>
<evidence type="ECO:0000256" key="2">
    <source>
        <dbReference type="SAM" id="MobiDB-lite"/>
    </source>
</evidence>
<dbReference type="Proteomes" id="UP000255467">
    <property type="component" value="Unassembled WGS sequence"/>
</dbReference>
<dbReference type="PANTHER" id="PTHR43861">
    <property type="entry name" value="TRANS-ACONITATE 2-METHYLTRANSFERASE-RELATED"/>
    <property type="match status" value="1"/>
</dbReference>
<feature type="domain" description="Methyltransferase" evidence="3">
    <location>
        <begin position="47"/>
        <end position="145"/>
    </location>
</feature>
<dbReference type="InterPro" id="IPR041698">
    <property type="entry name" value="Methyltransf_25"/>
</dbReference>
<dbReference type="RefSeq" id="WP_051038260.1">
    <property type="nucleotide sequence ID" value="NZ_UGRY01000003.1"/>
</dbReference>
<dbReference type="GO" id="GO:0008757">
    <property type="term" value="F:S-adenosylmethionine-dependent methyltransferase activity"/>
    <property type="evidence" value="ECO:0007669"/>
    <property type="project" value="InterPro"/>
</dbReference>
<evidence type="ECO:0000313" key="5">
    <source>
        <dbReference type="Proteomes" id="UP000255467"/>
    </source>
</evidence>
<keyword evidence="4" id="KW-0489">Methyltransferase</keyword>
<keyword evidence="5" id="KW-1185">Reference proteome</keyword>
<organism evidence="4 5">
    <name type="scientific">Nocardia otitidiscaviarum</name>
    <dbReference type="NCBI Taxonomy" id="1823"/>
    <lineage>
        <taxon>Bacteria</taxon>
        <taxon>Bacillati</taxon>
        <taxon>Actinomycetota</taxon>
        <taxon>Actinomycetes</taxon>
        <taxon>Mycobacteriales</taxon>
        <taxon>Nocardiaceae</taxon>
        <taxon>Nocardia</taxon>
    </lineage>
</organism>
<evidence type="ECO:0000256" key="1">
    <source>
        <dbReference type="ARBA" id="ARBA00022679"/>
    </source>
</evidence>
<dbReference type="AlphaFoldDB" id="A0A379JGR2"/>
<reference evidence="4 5" key="1">
    <citation type="submission" date="2018-06" db="EMBL/GenBank/DDBJ databases">
        <authorList>
            <consortium name="Pathogen Informatics"/>
            <person name="Doyle S."/>
        </authorList>
    </citation>
    <scope>NUCLEOTIDE SEQUENCE [LARGE SCALE GENOMIC DNA]</scope>
    <source>
        <strain evidence="4 5">NCTC1934</strain>
    </source>
</reference>
<feature type="compositionally biased region" description="Polar residues" evidence="2">
    <location>
        <begin position="1"/>
        <end position="19"/>
    </location>
</feature>
<dbReference type="Pfam" id="PF13649">
    <property type="entry name" value="Methyltransf_25"/>
    <property type="match status" value="1"/>
</dbReference>